<feature type="domain" description="Glycosyl transferase family 1" evidence="3">
    <location>
        <begin position="179"/>
        <end position="340"/>
    </location>
</feature>
<dbReference type="EMBL" id="BJUZ01000001">
    <property type="protein sequence ID" value="GEK92484.1"/>
    <property type="molecule type" value="Genomic_DNA"/>
</dbReference>
<dbReference type="GO" id="GO:0016757">
    <property type="term" value="F:glycosyltransferase activity"/>
    <property type="evidence" value="ECO:0007669"/>
    <property type="project" value="UniProtKB-KW"/>
</dbReference>
<evidence type="ECO:0000256" key="1">
    <source>
        <dbReference type="ARBA" id="ARBA00022676"/>
    </source>
</evidence>
<evidence type="ECO:0000313" key="4">
    <source>
        <dbReference type="EMBL" id="GEK92484.1"/>
    </source>
</evidence>
<evidence type="ECO:0000259" key="3">
    <source>
        <dbReference type="Pfam" id="PF00534"/>
    </source>
</evidence>
<dbReference type="Pfam" id="PF00534">
    <property type="entry name" value="Glycos_transf_1"/>
    <property type="match status" value="1"/>
</dbReference>
<dbReference type="SUPFAM" id="SSF53756">
    <property type="entry name" value="UDP-Glycosyltransferase/glycogen phosphorylase"/>
    <property type="match status" value="1"/>
</dbReference>
<dbReference type="RefSeq" id="WP_228118272.1">
    <property type="nucleotide sequence ID" value="NZ_BARC01000005.1"/>
</dbReference>
<organism evidence="4 5">
    <name type="scientific">Gluconobacter wancherniae NBRC 103581</name>
    <dbReference type="NCBI Taxonomy" id="656744"/>
    <lineage>
        <taxon>Bacteria</taxon>
        <taxon>Pseudomonadati</taxon>
        <taxon>Pseudomonadota</taxon>
        <taxon>Alphaproteobacteria</taxon>
        <taxon>Acetobacterales</taxon>
        <taxon>Acetobacteraceae</taxon>
        <taxon>Gluconobacter</taxon>
    </lineage>
</organism>
<dbReference type="CDD" id="cd03801">
    <property type="entry name" value="GT4_PimA-like"/>
    <property type="match status" value="1"/>
</dbReference>
<evidence type="ECO:0000313" key="5">
    <source>
        <dbReference type="Proteomes" id="UP000321230"/>
    </source>
</evidence>
<dbReference type="AlphaFoldDB" id="A0A511AWE2"/>
<keyword evidence="2" id="KW-0808">Transferase</keyword>
<accession>A0A511AWE2</accession>
<keyword evidence="5" id="KW-1185">Reference proteome</keyword>
<reference evidence="4 5" key="1">
    <citation type="submission" date="2019-07" db="EMBL/GenBank/DDBJ databases">
        <title>Whole genome shotgun sequence of Gluconobacter wancherniae NBRC 103581.</title>
        <authorList>
            <person name="Hosoyama A."/>
            <person name="Uohara A."/>
            <person name="Ohji S."/>
            <person name="Ichikawa N."/>
        </authorList>
    </citation>
    <scope>NUCLEOTIDE SEQUENCE [LARGE SCALE GENOMIC DNA]</scope>
    <source>
        <strain evidence="4 5">NBRC 103581</strain>
    </source>
</reference>
<keyword evidence="1" id="KW-0328">Glycosyltransferase</keyword>
<dbReference type="Proteomes" id="UP000321230">
    <property type="component" value="Unassembled WGS sequence"/>
</dbReference>
<protein>
    <recommendedName>
        <fullName evidence="3">Glycosyl transferase family 1 domain-containing protein</fullName>
    </recommendedName>
</protein>
<comment type="caution">
    <text evidence="4">The sequence shown here is derived from an EMBL/GenBank/DDBJ whole genome shotgun (WGS) entry which is preliminary data.</text>
</comment>
<dbReference type="Gene3D" id="3.40.50.2000">
    <property type="entry name" value="Glycogen Phosphorylase B"/>
    <property type="match status" value="2"/>
</dbReference>
<evidence type="ECO:0000256" key="2">
    <source>
        <dbReference type="ARBA" id="ARBA00022679"/>
    </source>
</evidence>
<sequence>MSKHVTLFDMKASAVLTFLPPRESFASGHAGAIAILVSRLALPEDIVAGMPIRGMALNGGQFRPLRLSAWGFFRNLRYRRACLKMVRSIRPELVEVHNRPDLAAYLSRFCRVRLILHNDPCSMRGAKTAVERQWLARRVLVCGVSEWVKDRYCVGCEAVRFEVQPNCIDLETLQVPLCTREKLVLFAGRVVADKGVDAFVRAWGAIRHLYPEWRAIIIGADRFGPDSPETPFLRNLRPVAEKAGVEMLGYQCHAQVMQAMSRAAIVVVPSRWAEPFGMTALEAMANGAAVIAAPVGALESVVGQNGLMAHPDREGELEGALCRLLDDSALRDSLGERGRKAAIRFDLSASRLRLEELRREAIAFSRARGAP</sequence>
<dbReference type="PANTHER" id="PTHR12526">
    <property type="entry name" value="GLYCOSYLTRANSFERASE"/>
    <property type="match status" value="1"/>
</dbReference>
<gene>
    <name evidence="4" type="ORF">GWA01_02540</name>
</gene>
<proteinExistence type="predicted"/>
<dbReference type="InterPro" id="IPR001296">
    <property type="entry name" value="Glyco_trans_1"/>
</dbReference>
<dbReference type="PANTHER" id="PTHR12526:SF510">
    <property type="entry name" value="D-INOSITOL 3-PHOSPHATE GLYCOSYLTRANSFERASE"/>
    <property type="match status" value="1"/>
</dbReference>
<name>A0A511AWE2_9PROT</name>